<evidence type="ECO:0000313" key="2">
    <source>
        <dbReference type="Proteomes" id="UP000256661"/>
    </source>
</evidence>
<organism evidence="1 2">
    <name type="scientific">Thermomonospora umbrina</name>
    <dbReference type="NCBI Taxonomy" id="111806"/>
    <lineage>
        <taxon>Bacteria</taxon>
        <taxon>Bacillati</taxon>
        <taxon>Actinomycetota</taxon>
        <taxon>Actinomycetes</taxon>
        <taxon>Streptosporangiales</taxon>
        <taxon>Thermomonosporaceae</taxon>
        <taxon>Thermomonospora</taxon>
    </lineage>
</organism>
<keyword evidence="2" id="KW-1185">Reference proteome</keyword>
<accession>A0A3D9SQF5</accession>
<evidence type="ECO:0000313" key="1">
    <source>
        <dbReference type="EMBL" id="REE98206.1"/>
    </source>
</evidence>
<protein>
    <submittedName>
        <fullName evidence="1">Uncharacterized protein</fullName>
    </submittedName>
</protein>
<gene>
    <name evidence="1" type="ORF">DFJ69_3690</name>
</gene>
<sequence>MALPTTEPTVDVTTGHWAEIHEVWARDGLIRVIGAFQGTDTAEGPWRLRLVPEERPVPTSPRSRLGHRIRLWRMARRPIPGPYRVTVRHGRFEAAVPVRDLVLPRPVRSARWHAYLDPGTPGGRALRLGRHLGVPRRARAITYPAQRADAFGARFRVRPSYTADNHLAIGSRRAR</sequence>
<dbReference type="RefSeq" id="WP_116023693.1">
    <property type="nucleotide sequence ID" value="NZ_QTTT01000001.1"/>
</dbReference>
<reference evidence="1 2" key="1">
    <citation type="submission" date="2018-08" db="EMBL/GenBank/DDBJ databases">
        <title>Sequencing the genomes of 1000 actinobacteria strains.</title>
        <authorList>
            <person name="Klenk H.-P."/>
        </authorList>
    </citation>
    <scope>NUCLEOTIDE SEQUENCE [LARGE SCALE GENOMIC DNA]</scope>
    <source>
        <strain evidence="1 2">DSM 43927</strain>
    </source>
</reference>
<name>A0A3D9SQF5_9ACTN</name>
<dbReference type="Proteomes" id="UP000256661">
    <property type="component" value="Unassembled WGS sequence"/>
</dbReference>
<dbReference type="AlphaFoldDB" id="A0A3D9SQF5"/>
<proteinExistence type="predicted"/>
<comment type="caution">
    <text evidence="1">The sequence shown here is derived from an EMBL/GenBank/DDBJ whole genome shotgun (WGS) entry which is preliminary data.</text>
</comment>
<dbReference type="OrthoDB" id="4221269at2"/>
<dbReference type="EMBL" id="QTTT01000001">
    <property type="protein sequence ID" value="REE98206.1"/>
    <property type="molecule type" value="Genomic_DNA"/>
</dbReference>